<dbReference type="PANTHER" id="PTHR17490:SF16">
    <property type="entry name" value="THREONYLCARBAMOYL-AMP SYNTHASE"/>
    <property type="match status" value="1"/>
</dbReference>
<evidence type="ECO:0000256" key="2">
    <source>
        <dbReference type="ARBA" id="ARBA00007663"/>
    </source>
</evidence>
<feature type="binding site" evidence="14">
    <location>
        <position position="239"/>
    </location>
    <ligand>
        <name>ATP</name>
        <dbReference type="ChEBI" id="CHEBI:30616"/>
    </ligand>
</feature>
<dbReference type="GO" id="GO:0061710">
    <property type="term" value="F:L-threonylcarbamoyladenylate synthase"/>
    <property type="evidence" value="ECO:0007669"/>
    <property type="project" value="UniProtKB-EC"/>
</dbReference>
<dbReference type="GO" id="GO:0003725">
    <property type="term" value="F:double-stranded RNA binding"/>
    <property type="evidence" value="ECO:0007669"/>
    <property type="project" value="UniProtKB-UniRule"/>
</dbReference>
<feature type="binding site" evidence="14">
    <location>
        <position position="156"/>
    </location>
    <ligand>
        <name>ATP</name>
        <dbReference type="ChEBI" id="CHEBI:30616"/>
    </ligand>
</feature>
<dbReference type="eggNOG" id="COG4902">
    <property type="taxonomic scope" value="Bacteria"/>
</dbReference>
<evidence type="ECO:0000256" key="4">
    <source>
        <dbReference type="ARBA" id="ARBA00015492"/>
    </source>
</evidence>
<evidence type="ECO:0000256" key="12">
    <source>
        <dbReference type="ARBA" id="ARBA00048366"/>
    </source>
</evidence>
<keyword evidence="6 13" id="KW-0808">Transferase</keyword>
<feature type="binding site" evidence="14">
    <location>
        <position position="40"/>
    </location>
    <ligand>
        <name>L-threonine</name>
        <dbReference type="ChEBI" id="CHEBI:57926"/>
    </ligand>
</feature>
<feature type="binding site" evidence="14">
    <location>
        <position position="63"/>
    </location>
    <ligand>
        <name>ATP</name>
        <dbReference type="ChEBI" id="CHEBI:30616"/>
    </ligand>
</feature>
<keyword evidence="17" id="KW-1185">Reference proteome</keyword>
<feature type="binding site" evidence="14">
    <location>
        <position position="148"/>
    </location>
    <ligand>
        <name>ATP</name>
        <dbReference type="ChEBI" id="CHEBI:30616"/>
    </ligand>
</feature>
<comment type="catalytic activity">
    <reaction evidence="12 13">
        <text>L-threonine + hydrogencarbonate + ATP = L-threonylcarbamoyladenylate + diphosphate + H2O</text>
        <dbReference type="Rhea" id="RHEA:36407"/>
        <dbReference type="ChEBI" id="CHEBI:15377"/>
        <dbReference type="ChEBI" id="CHEBI:17544"/>
        <dbReference type="ChEBI" id="CHEBI:30616"/>
        <dbReference type="ChEBI" id="CHEBI:33019"/>
        <dbReference type="ChEBI" id="CHEBI:57926"/>
        <dbReference type="ChEBI" id="CHEBI:73682"/>
        <dbReference type="EC" id="2.7.7.87"/>
    </reaction>
</comment>
<dbReference type="KEGG" id="atm:ANT_25110"/>
<evidence type="ECO:0000256" key="11">
    <source>
        <dbReference type="ARBA" id="ARBA00029774"/>
    </source>
</evidence>
<name>E8MZI9_ANATU</name>
<dbReference type="Gene3D" id="3.90.870.10">
    <property type="entry name" value="DHBP synthase"/>
    <property type="match status" value="1"/>
</dbReference>
<dbReference type="EC" id="2.7.7.87" evidence="3 13"/>
<dbReference type="GO" id="GO:0006450">
    <property type="term" value="P:regulation of translational fidelity"/>
    <property type="evidence" value="ECO:0007669"/>
    <property type="project" value="TreeGrafter"/>
</dbReference>
<dbReference type="GO" id="GO:0008033">
    <property type="term" value="P:tRNA processing"/>
    <property type="evidence" value="ECO:0007669"/>
    <property type="project" value="UniProtKB-KW"/>
</dbReference>
<dbReference type="Pfam" id="PF01300">
    <property type="entry name" value="Sua5_yciO_yrdC"/>
    <property type="match status" value="1"/>
</dbReference>
<evidence type="ECO:0000313" key="17">
    <source>
        <dbReference type="Proteomes" id="UP000008922"/>
    </source>
</evidence>
<dbReference type="Gene3D" id="3.40.50.11030">
    <property type="entry name" value="Threonylcarbamoyl-AMP synthase, C-terminal domain"/>
    <property type="match status" value="1"/>
</dbReference>
<evidence type="ECO:0000256" key="8">
    <source>
        <dbReference type="ARBA" id="ARBA00022695"/>
    </source>
</evidence>
<feature type="binding site" evidence="14">
    <location>
        <position position="200"/>
    </location>
    <ligand>
        <name>ATP</name>
        <dbReference type="ChEBI" id="CHEBI:30616"/>
    </ligand>
</feature>
<dbReference type="PROSITE" id="PS51163">
    <property type="entry name" value="YRDC"/>
    <property type="match status" value="1"/>
</dbReference>
<comment type="subcellular location">
    <subcellularLocation>
        <location evidence="1 13">Cytoplasm</location>
    </subcellularLocation>
</comment>
<organism evidence="16 17">
    <name type="scientific">Anaerolinea thermophila (strain DSM 14523 / JCM 11388 / NBRC 100420 / UNI-1)</name>
    <dbReference type="NCBI Taxonomy" id="926569"/>
    <lineage>
        <taxon>Bacteria</taxon>
        <taxon>Bacillati</taxon>
        <taxon>Chloroflexota</taxon>
        <taxon>Anaerolineae</taxon>
        <taxon>Anaerolineales</taxon>
        <taxon>Anaerolineaceae</taxon>
        <taxon>Anaerolinea</taxon>
    </lineage>
</organism>
<evidence type="ECO:0000256" key="1">
    <source>
        <dbReference type="ARBA" id="ARBA00004496"/>
    </source>
</evidence>
<feature type="binding site" evidence="14">
    <location>
        <position position="122"/>
    </location>
    <ligand>
        <name>L-threonine</name>
        <dbReference type="ChEBI" id="CHEBI:57926"/>
    </ligand>
</feature>
<feature type="binding site" evidence="14">
    <location>
        <position position="186"/>
    </location>
    <ligand>
        <name>L-threonine</name>
        <dbReference type="ChEBI" id="CHEBI:57926"/>
    </ligand>
</feature>
<dbReference type="STRING" id="926569.ANT_25110"/>
<gene>
    <name evidence="16" type="ordered locus">ANT_25110</name>
</gene>
<dbReference type="InParanoid" id="E8MZI9"/>
<feature type="binding site" evidence="14">
    <location>
        <position position="146"/>
    </location>
    <ligand>
        <name>L-threonine</name>
        <dbReference type="ChEBI" id="CHEBI:57926"/>
    </ligand>
</feature>
<evidence type="ECO:0000256" key="5">
    <source>
        <dbReference type="ARBA" id="ARBA00022490"/>
    </source>
</evidence>
<dbReference type="InterPro" id="IPR010923">
    <property type="entry name" value="T(6)A37_SUA5"/>
</dbReference>
<comment type="function">
    <text evidence="13">Required for the formation of a threonylcarbamoyl group on adenosine at position 37 (t(6)A37) in tRNAs that read codons beginning with adenine.</text>
</comment>
<dbReference type="GO" id="GO:0000049">
    <property type="term" value="F:tRNA binding"/>
    <property type="evidence" value="ECO:0007669"/>
    <property type="project" value="TreeGrafter"/>
</dbReference>
<dbReference type="OrthoDB" id="9814580at2"/>
<evidence type="ECO:0000259" key="15">
    <source>
        <dbReference type="PROSITE" id="PS51163"/>
    </source>
</evidence>
<keyword evidence="9 13" id="KW-0547">Nucleotide-binding</keyword>
<feature type="binding site" evidence="14">
    <location>
        <position position="72"/>
    </location>
    <ligand>
        <name>L-threonine</name>
        <dbReference type="ChEBI" id="CHEBI:57926"/>
    </ligand>
</feature>
<dbReference type="HOGENOM" id="CLU_031397_0_0_0"/>
<dbReference type="InterPro" id="IPR005145">
    <property type="entry name" value="Sua5_C"/>
</dbReference>
<evidence type="ECO:0000256" key="13">
    <source>
        <dbReference type="PIRNR" id="PIRNR004930"/>
    </source>
</evidence>
<keyword evidence="5 13" id="KW-0963">Cytoplasm</keyword>
<reference evidence="16 17" key="1">
    <citation type="submission" date="2010-12" db="EMBL/GenBank/DDBJ databases">
        <title>Whole genome sequence of Anaerolinea thermophila UNI-1.</title>
        <authorList>
            <person name="Narita-Yamada S."/>
            <person name="Kishi E."/>
            <person name="Watanabe Y."/>
            <person name="Takasaki K."/>
            <person name="Ankai A."/>
            <person name="Oguchi A."/>
            <person name="Fukui S."/>
            <person name="Takahashi M."/>
            <person name="Yashiro I."/>
            <person name="Hosoyama A."/>
            <person name="Sekiguchi Y."/>
            <person name="Hanada S."/>
            <person name="Fujita N."/>
        </authorList>
    </citation>
    <scope>NUCLEOTIDE SEQUENCE [LARGE SCALE GENOMIC DNA]</scope>
    <source>
        <strain evidence="17">DSM 14523 / JCM 11388 / NBRC 100420 / UNI-1</strain>
    </source>
</reference>
<evidence type="ECO:0000256" key="7">
    <source>
        <dbReference type="ARBA" id="ARBA00022694"/>
    </source>
</evidence>
<dbReference type="SUPFAM" id="SSF55821">
    <property type="entry name" value="YrdC/RibB"/>
    <property type="match status" value="1"/>
</dbReference>
<evidence type="ECO:0000256" key="14">
    <source>
        <dbReference type="PIRSR" id="PIRSR004930-1"/>
    </source>
</evidence>
<evidence type="ECO:0000256" key="3">
    <source>
        <dbReference type="ARBA" id="ARBA00012584"/>
    </source>
</evidence>
<dbReference type="Pfam" id="PF03481">
    <property type="entry name" value="Sua5_C"/>
    <property type="match status" value="1"/>
</dbReference>
<dbReference type="PIRSF" id="PIRSF004930">
    <property type="entry name" value="Tln_factor_SUA5"/>
    <property type="match status" value="1"/>
</dbReference>
<dbReference type="GO" id="GO:0005524">
    <property type="term" value="F:ATP binding"/>
    <property type="evidence" value="ECO:0007669"/>
    <property type="project" value="UniProtKB-UniRule"/>
</dbReference>
<accession>E8MZI9</accession>
<dbReference type="InterPro" id="IPR006070">
    <property type="entry name" value="Sua5-like_dom"/>
</dbReference>
<feature type="domain" description="YrdC-like" evidence="15">
    <location>
        <begin position="18"/>
        <end position="204"/>
    </location>
</feature>
<keyword evidence="7 13" id="KW-0819">tRNA processing</keyword>
<dbReference type="FunFam" id="3.90.870.10:FF:000009">
    <property type="entry name" value="Threonylcarbamoyl-AMP synthase, putative"/>
    <property type="match status" value="1"/>
</dbReference>
<protein>
    <recommendedName>
        <fullName evidence="4 13">Threonylcarbamoyl-AMP synthase</fullName>
        <shortName evidence="13">TC-AMP synthase</shortName>
        <ecNumber evidence="3 13">2.7.7.87</ecNumber>
    </recommendedName>
    <alternativeName>
        <fullName evidence="11 13">L-threonylcarbamoyladenylate synthase</fullName>
    </alternativeName>
</protein>
<dbReference type="NCBIfam" id="TIGR00057">
    <property type="entry name" value="L-threonylcarbamoyladenylate synthase"/>
    <property type="match status" value="1"/>
</dbReference>
<evidence type="ECO:0000313" key="16">
    <source>
        <dbReference type="EMBL" id="BAJ64537.1"/>
    </source>
</evidence>
<sequence length="360" mass="38381">MIGRVTRRIFVDSHSPALDALLEATECLRSGGLVAFPTETVYGLGGNALDGRAVQRIFEAKGRPANDPLIVHLPSADALPMVVKTIPTIVSTLAEHFWPGPLTLILPRGDNVPLSVTAGLDTVAVRVPSHPVAQALLQMSGLAIAAPSANRFGGVSPTSAEHVLRDLEGRIEMVLDGGSTPIGVESTVLDITAPIPRILRPGGISREALEAVLGRVELLERKASQEEAQASPGLLDKHYAPHHARLILLEIPQTQELWEEFTHQVAQAKKEGLRVGALVADEDLTYLDAHFPALARLALGSLSDLAAVARNLYAGMRAMDEAGIDILLVRDFGTGGLGLAIRDRLYRAASQIIRRAQNGA</sequence>
<dbReference type="GO" id="GO:0005737">
    <property type="term" value="C:cytoplasm"/>
    <property type="evidence" value="ECO:0007669"/>
    <property type="project" value="UniProtKB-SubCell"/>
</dbReference>
<dbReference type="FunCoup" id="E8MZI9">
    <property type="interactions" value="347"/>
</dbReference>
<dbReference type="eggNOG" id="COG0009">
    <property type="taxonomic scope" value="Bacteria"/>
</dbReference>
<dbReference type="InterPro" id="IPR050156">
    <property type="entry name" value="TC-AMP_synthase_SUA5"/>
</dbReference>
<dbReference type="InterPro" id="IPR038385">
    <property type="entry name" value="Sua5/YwlC_C"/>
</dbReference>
<dbReference type="Proteomes" id="UP000008922">
    <property type="component" value="Chromosome"/>
</dbReference>
<proteinExistence type="inferred from homology"/>
<dbReference type="AlphaFoldDB" id="E8MZI9"/>
<dbReference type="InterPro" id="IPR017945">
    <property type="entry name" value="DHBP_synth_RibB-like_a/b_dom"/>
</dbReference>
<evidence type="ECO:0000256" key="9">
    <source>
        <dbReference type="ARBA" id="ARBA00022741"/>
    </source>
</evidence>
<dbReference type="PANTHER" id="PTHR17490">
    <property type="entry name" value="SUA5"/>
    <property type="match status" value="1"/>
</dbReference>
<keyword evidence="8 13" id="KW-0548">Nucleotidyltransferase</keyword>
<dbReference type="EMBL" id="AP012029">
    <property type="protein sequence ID" value="BAJ64537.1"/>
    <property type="molecule type" value="Genomic_DNA"/>
</dbReference>
<evidence type="ECO:0000256" key="6">
    <source>
        <dbReference type="ARBA" id="ARBA00022679"/>
    </source>
</evidence>
<comment type="similarity">
    <text evidence="2 13">Belongs to the SUA5 family.</text>
</comment>
<evidence type="ECO:0000256" key="10">
    <source>
        <dbReference type="ARBA" id="ARBA00022840"/>
    </source>
</evidence>
<feature type="binding site" evidence="14">
    <location>
        <position position="126"/>
    </location>
    <ligand>
        <name>L-threonine</name>
        <dbReference type="ChEBI" id="CHEBI:57926"/>
    </ligand>
</feature>
<keyword evidence="10 13" id="KW-0067">ATP-binding</keyword>